<accession>A0A261QZS7</accession>
<keyword evidence="3" id="KW-0238">DNA-binding</keyword>
<gene>
    <name evidence="6" type="ORF">CAL19_11245</name>
</gene>
<evidence type="ECO:0000256" key="3">
    <source>
        <dbReference type="ARBA" id="ARBA00023125"/>
    </source>
</evidence>
<dbReference type="GO" id="GO:0003677">
    <property type="term" value="F:DNA binding"/>
    <property type="evidence" value="ECO:0007669"/>
    <property type="project" value="UniProtKB-KW"/>
</dbReference>
<dbReference type="CDD" id="cd08440">
    <property type="entry name" value="PBP2_LTTR_like_4"/>
    <property type="match status" value="1"/>
</dbReference>
<dbReference type="RefSeq" id="WP_094797151.1">
    <property type="nucleotide sequence ID" value="NZ_NEVK01000006.1"/>
</dbReference>
<comment type="similarity">
    <text evidence="1">Belongs to the LysR transcriptional regulatory family.</text>
</comment>
<evidence type="ECO:0000259" key="5">
    <source>
        <dbReference type="PROSITE" id="PS50931"/>
    </source>
</evidence>
<evidence type="ECO:0000256" key="2">
    <source>
        <dbReference type="ARBA" id="ARBA00023015"/>
    </source>
</evidence>
<sequence>MNRLPKHVTLKHLNAFVAVAQEASFTLAARRMFQTQSSITGLVRQLEDALGTQLFARTSRKVALTQIGQEFLPRVMRLLADFDGAIEDVVRYGTLERGRVAVAAAPSAITEIIAPAAAGYVQRRPGIRLYLRDDNSGRIQRLVAAQDVDFGLTSHWADAPSLHFEPLLEDRFGVLYHADDDAVRPDRAGYVRWASLAGHKLVGVVDETGIMALLRGRADLPIAAAAPFYEASSTTSQAALVKAGMGVALLPALAAQRVQEPGLRFSLLSRPTLVRTLCLIRRRDHALAPAALELMQVLREHVARIELPRGCRALRAPRAQPGPTEACA</sequence>
<dbReference type="FunFam" id="1.10.10.10:FF:000001">
    <property type="entry name" value="LysR family transcriptional regulator"/>
    <property type="match status" value="1"/>
</dbReference>
<organism evidence="6 7">
    <name type="scientific">Bordetella genomosp. 7</name>
    <dbReference type="NCBI Taxonomy" id="1416805"/>
    <lineage>
        <taxon>Bacteria</taxon>
        <taxon>Pseudomonadati</taxon>
        <taxon>Pseudomonadota</taxon>
        <taxon>Betaproteobacteria</taxon>
        <taxon>Burkholderiales</taxon>
        <taxon>Alcaligenaceae</taxon>
        <taxon>Bordetella</taxon>
    </lineage>
</organism>
<dbReference type="AlphaFoldDB" id="A0A261QZS7"/>
<comment type="caution">
    <text evidence="6">The sequence shown here is derived from an EMBL/GenBank/DDBJ whole genome shotgun (WGS) entry which is preliminary data.</text>
</comment>
<dbReference type="PRINTS" id="PR00039">
    <property type="entry name" value="HTHLYSR"/>
</dbReference>
<keyword evidence="7" id="KW-1185">Reference proteome</keyword>
<dbReference type="SUPFAM" id="SSF46785">
    <property type="entry name" value="Winged helix' DNA-binding domain"/>
    <property type="match status" value="1"/>
</dbReference>
<name>A0A261QZS7_9BORD</name>
<dbReference type="InterPro" id="IPR050950">
    <property type="entry name" value="HTH-type_LysR_regulators"/>
</dbReference>
<dbReference type="InterPro" id="IPR036390">
    <property type="entry name" value="WH_DNA-bd_sf"/>
</dbReference>
<dbReference type="Gene3D" id="3.40.190.10">
    <property type="entry name" value="Periplasmic binding protein-like II"/>
    <property type="match status" value="2"/>
</dbReference>
<keyword evidence="2" id="KW-0805">Transcription regulation</keyword>
<protein>
    <submittedName>
        <fullName evidence="6">LysR family transcriptional regulator</fullName>
    </submittedName>
</protein>
<dbReference type="EMBL" id="NEVK01000006">
    <property type="protein sequence ID" value="OZI18274.1"/>
    <property type="molecule type" value="Genomic_DNA"/>
</dbReference>
<dbReference type="Pfam" id="PF03466">
    <property type="entry name" value="LysR_substrate"/>
    <property type="match status" value="1"/>
</dbReference>
<dbReference type="PROSITE" id="PS50931">
    <property type="entry name" value="HTH_LYSR"/>
    <property type="match status" value="1"/>
</dbReference>
<dbReference type="InterPro" id="IPR005119">
    <property type="entry name" value="LysR_subst-bd"/>
</dbReference>
<dbReference type="SUPFAM" id="SSF53850">
    <property type="entry name" value="Periplasmic binding protein-like II"/>
    <property type="match status" value="1"/>
</dbReference>
<dbReference type="Pfam" id="PF00126">
    <property type="entry name" value="HTH_1"/>
    <property type="match status" value="1"/>
</dbReference>
<evidence type="ECO:0000313" key="7">
    <source>
        <dbReference type="Proteomes" id="UP000216947"/>
    </source>
</evidence>
<reference evidence="7" key="1">
    <citation type="submission" date="2017-05" db="EMBL/GenBank/DDBJ databases">
        <title>Complete and WGS of Bordetella genogroups.</title>
        <authorList>
            <person name="Spilker T."/>
            <person name="Lipuma J."/>
        </authorList>
    </citation>
    <scope>NUCLEOTIDE SEQUENCE [LARGE SCALE GENOMIC DNA]</scope>
    <source>
        <strain evidence="7">AU18089</strain>
    </source>
</reference>
<dbReference type="Gene3D" id="1.10.10.10">
    <property type="entry name" value="Winged helix-like DNA-binding domain superfamily/Winged helix DNA-binding domain"/>
    <property type="match status" value="1"/>
</dbReference>
<dbReference type="GO" id="GO:0003700">
    <property type="term" value="F:DNA-binding transcription factor activity"/>
    <property type="evidence" value="ECO:0007669"/>
    <property type="project" value="InterPro"/>
</dbReference>
<evidence type="ECO:0000313" key="6">
    <source>
        <dbReference type="EMBL" id="OZI18274.1"/>
    </source>
</evidence>
<dbReference type="GO" id="GO:0005829">
    <property type="term" value="C:cytosol"/>
    <property type="evidence" value="ECO:0007669"/>
    <property type="project" value="TreeGrafter"/>
</dbReference>
<keyword evidence="4" id="KW-0804">Transcription</keyword>
<evidence type="ECO:0000256" key="4">
    <source>
        <dbReference type="ARBA" id="ARBA00023163"/>
    </source>
</evidence>
<dbReference type="InterPro" id="IPR000847">
    <property type="entry name" value="LysR_HTH_N"/>
</dbReference>
<dbReference type="Proteomes" id="UP000216947">
    <property type="component" value="Unassembled WGS sequence"/>
</dbReference>
<proteinExistence type="inferred from homology"/>
<feature type="domain" description="HTH lysR-type" evidence="5">
    <location>
        <begin position="8"/>
        <end position="65"/>
    </location>
</feature>
<dbReference type="PANTHER" id="PTHR30419">
    <property type="entry name" value="HTH-TYPE TRANSCRIPTIONAL REGULATOR YBHD"/>
    <property type="match status" value="1"/>
</dbReference>
<evidence type="ECO:0000256" key="1">
    <source>
        <dbReference type="ARBA" id="ARBA00009437"/>
    </source>
</evidence>
<dbReference type="InterPro" id="IPR036388">
    <property type="entry name" value="WH-like_DNA-bd_sf"/>
</dbReference>
<dbReference type="PANTHER" id="PTHR30419:SF8">
    <property type="entry name" value="NITROGEN ASSIMILATION TRANSCRIPTIONAL ACTIVATOR-RELATED"/>
    <property type="match status" value="1"/>
</dbReference>